<accession>A0A0A9ALI7</accession>
<proteinExistence type="predicted"/>
<dbReference type="EMBL" id="GBRH01247172">
    <property type="protein sequence ID" value="JAD50723.1"/>
    <property type="molecule type" value="Transcribed_RNA"/>
</dbReference>
<protein>
    <submittedName>
        <fullName evidence="1">Uncharacterized protein</fullName>
    </submittedName>
</protein>
<organism evidence="1">
    <name type="scientific">Arundo donax</name>
    <name type="common">Giant reed</name>
    <name type="synonym">Donax arundinaceus</name>
    <dbReference type="NCBI Taxonomy" id="35708"/>
    <lineage>
        <taxon>Eukaryota</taxon>
        <taxon>Viridiplantae</taxon>
        <taxon>Streptophyta</taxon>
        <taxon>Embryophyta</taxon>
        <taxon>Tracheophyta</taxon>
        <taxon>Spermatophyta</taxon>
        <taxon>Magnoliopsida</taxon>
        <taxon>Liliopsida</taxon>
        <taxon>Poales</taxon>
        <taxon>Poaceae</taxon>
        <taxon>PACMAD clade</taxon>
        <taxon>Arundinoideae</taxon>
        <taxon>Arundineae</taxon>
        <taxon>Arundo</taxon>
    </lineage>
</organism>
<sequence>MSVIGDLENIERVHFEEGSVANLERLTLSFLREPKDGISGLENLQKLRR</sequence>
<reference evidence="1" key="1">
    <citation type="submission" date="2014-09" db="EMBL/GenBank/DDBJ databases">
        <authorList>
            <person name="Magalhaes I.L.F."/>
            <person name="Oliveira U."/>
            <person name="Santos F.R."/>
            <person name="Vidigal T.H.D.A."/>
            <person name="Brescovit A.D."/>
            <person name="Santos A.J."/>
        </authorList>
    </citation>
    <scope>NUCLEOTIDE SEQUENCE</scope>
    <source>
        <tissue evidence="1">Shoot tissue taken approximately 20 cm above the soil surface</tissue>
    </source>
</reference>
<name>A0A0A9ALI7_ARUDO</name>
<evidence type="ECO:0000313" key="1">
    <source>
        <dbReference type="EMBL" id="JAD50723.1"/>
    </source>
</evidence>
<reference evidence="1" key="2">
    <citation type="journal article" date="2015" name="Data Brief">
        <title>Shoot transcriptome of the giant reed, Arundo donax.</title>
        <authorList>
            <person name="Barrero R.A."/>
            <person name="Guerrero F.D."/>
            <person name="Moolhuijzen P."/>
            <person name="Goolsby J.A."/>
            <person name="Tidwell J."/>
            <person name="Bellgard S.E."/>
            <person name="Bellgard M.I."/>
        </authorList>
    </citation>
    <scope>NUCLEOTIDE SEQUENCE</scope>
    <source>
        <tissue evidence="1">Shoot tissue taken approximately 20 cm above the soil surface</tissue>
    </source>
</reference>
<dbReference type="AlphaFoldDB" id="A0A0A9ALI7"/>